<proteinExistence type="predicted"/>
<evidence type="ECO:0000256" key="1">
    <source>
        <dbReference type="ARBA" id="ARBA00001964"/>
    </source>
</evidence>
<dbReference type="EMBL" id="BRYB01006431">
    <property type="protein sequence ID" value="GMI57437.1"/>
    <property type="molecule type" value="Genomic_DNA"/>
</dbReference>
<dbReference type="PANTHER" id="PTHR42980">
    <property type="entry name" value="2-OXOISOVALERATE DEHYDROGENASE SUBUNIT BETA-RELATED"/>
    <property type="match status" value="1"/>
</dbReference>
<organism evidence="8 9">
    <name type="scientific">Tetraparma gracilis</name>
    <dbReference type="NCBI Taxonomy" id="2962635"/>
    <lineage>
        <taxon>Eukaryota</taxon>
        <taxon>Sar</taxon>
        <taxon>Stramenopiles</taxon>
        <taxon>Ochrophyta</taxon>
        <taxon>Bolidophyceae</taxon>
        <taxon>Parmales</taxon>
        <taxon>Triparmaceae</taxon>
        <taxon>Tetraparma</taxon>
    </lineage>
</organism>
<evidence type="ECO:0000256" key="4">
    <source>
        <dbReference type="ARBA" id="ARBA00051764"/>
    </source>
</evidence>
<comment type="catalytic activity">
    <reaction evidence="4">
        <text>N(6)-[(R)-lipoyl]-L-lysyl-[protein] + 3-methyl-2-oxobutanoate + H(+) = N(6)-[(R)-S(8)-2-methylpropanoyldihydrolipoyl]-L-lysyl-[protein] + CO2</text>
        <dbReference type="Rhea" id="RHEA:13457"/>
        <dbReference type="Rhea" id="RHEA-COMP:10474"/>
        <dbReference type="Rhea" id="RHEA-COMP:10497"/>
        <dbReference type="ChEBI" id="CHEBI:11851"/>
        <dbReference type="ChEBI" id="CHEBI:15378"/>
        <dbReference type="ChEBI" id="CHEBI:16526"/>
        <dbReference type="ChEBI" id="CHEBI:83099"/>
        <dbReference type="ChEBI" id="CHEBI:83142"/>
        <dbReference type="EC" id="1.2.4.4"/>
    </reaction>
    <physiologicalReaction direction="left-to-right" evidence="4">
        <dbReference type="Rhea" id="RHEA:13458"/>
    </physiologicalReaction>
</comment>
<name>A0ABQ6NCF6_9STRA</name>
<keyword evidence="9" id="KW-1185">Reference proteome</keyword>
<protein>
    <recommendedName>
        <fullName evidence="2">3-methyl-2-oxobutanoate dehydrogenase (2-methylpropanoyl-transferring)</fullName>
        <ecNumber evidence="2">1.2.4.4</ecNumber>
    </recommendedName>
</protein>
<feature type="domain" description="Transketolase-like pyrimidine-binding" evidence="7">
    <location>
        <begin position="446"/>
        <end position="604"/>
    </location>
</feature>
<dbReference type="InterPro" id="IPR001017">
    <property type="entry name" value="DH_E1"/>
</dbReference>
<gene>
    <name evidence="8" type="ORF">TeGR_g2202</name>
</gene>
<dbReference type="SUPFAM" id="SSF52922">
    <property type="entry name" value="TK C-terminal domain-like"/>
    <property type="match status" value="1"/>
</dbReference>
<dbReference type="SUPFAM" id="SSF52518">
    <property type="entry name" value="Thiamin diphosphate-binding fold (THDP-binding)"/>
    <property type="match status" value="2"/>
</dbReference>
<dbReference type="InterPro" id="IPR005475">
    <property type="entry name" value="Transketolase-like_Pyr-bd"/>
</dbReference>
<comment type="cofactor">
    <cofactor evidence="1">
        <name>thiamine diphosphate</name>
        <dbReference type="ChEBI" id="CHEBI:58937"/>
    </cofactor>
</comment>
<dbReference type="InterPro" id="IPR029061">
    <property type="entry name" value="THDP-binding"/>
</dbReference>
<dbReference type="Proteomes" id="UP001165060">
    <property type="component" value="Unassembled WGS sequence"/>
</dbReference>
<dbReference type="InterPro" id="IPR009014">
    <property type="entry name" value="Transketo_C/PFOR_II"/>
</dbReference>
<dbReference type="Gene3D" id="3.40.50.970">
    <property type="match status" value="2"/>
</dbReference>
<sequence length="782" mass="83843">MLTRAVRRLPLSRAFSASPALPAEPPSPLSLKRAAAQKDISELPETLASSSLRQFLVDRSAAPPPPPAQPHPSPLPSEHVPCVLDCVLATFHLHVNSRVASLCGEGFYTIGPCGEESLAAIGPALQQRDSVALHYRHLAVSLHRNWLHRDASLSPGSLAGCLLDRARGYTVSSLDPVSGGNHCALGGAPNDFLVTSTLASQCPPAVGRALGSSLAHSLGLAEAAFEKRAVHFVTLGDGSTANGHFLSSLNLAAYAQHRSFKCPLVFGVSDNQISISLRNYGYLSSFLENCPVKLFEADGSCIHDVHAATKAATDYSRRTSKPSLVHYKNISRRFGHAATDRQAAYLSPGEIAGAAAADNVERACDAAVATGAVDYGHLLERFDTIAAEVEAAFDAASAEPKIEDRALPMAQVSMPLSEVPRLLADAGGSKTDPLKGTAEGKKRDVMRKNMTRVVDETLEREKNCVYIGEDVQHGGYYLVTDRLAKKHPNRVCDFPPDETTLVGAGMGYSQAGMLPILEIPYAKYLDCGADMFFEACVSTWLSGGKRGDGMVVRLQGFDRGTFGGNFHTHNMLHMPPGIDVVCFSNGEDYVRGFRNAVKQAKGGRLVMLVDCTALLNLRHLHAQDKDRGWERAYPEDTDEMLSFDDVRVYGTGERRGKVAVVSYGNGVVTALQARKALAAEGVCGEEDVDVVDCMLISSTPEGLKEELMKYDTVLFADICKQGQNPLGGMLGGLNESVEDGGVGLGGKKWKLVTAPRTYNPLGNTLTFLNVEDVVEGVKGLLK</sequence>
<dbReference type="EC" id="1.2.4.4" evidence="2"/>
<evidence type="ECO:0000256" key="5">
    <source>
        <dbReference type="SAM" id="MobiDB-lite"/>
    </source>
</evidence>
<dbReference type="Pfam" id="PF00676">
    <property type="entry name" value="E1_dh"/>
    <property type="match status" value="1"/>
</dbReference>
<comment type="caution">
    <text evidence="8">The sequence shown here is derived from an EMBL/GenBank/DDBJ whole genome shotgun (WGS) entry which is preliminary data.</text>
</comment>
<feature type="domain" description="Dehydrogenase E1 component" evidence="6">
    <location>
        <begin position="124"/>
        <end position="401"/>
    </location>
</feature>
<evidence type="ECO:0000256" key="2">
    <source>
        <dbReference type="ARBA" id="ARBA00012277"/>
    </source>
</evidence>
<dbReference type="PANTHER" id="PTHR42980:SF1">
    <property type="entry name" value="2-OXOISOVALERATE DEHYDROGENASE SUBUNIT BETA, MITOCHONDRIAL"/>
    <property type="match status" value="1"/>
</dbReference>
<dbReference type="Pfam" id="PF02779">
    <property type="entry name" value="Transket_pyr"/>
    <property type="match status" value="1"/>
</dbReference>
<feature type="region of interest" description="Disordered" evidence="5">
    <location>
        <begin position="17"/>
        <end position="37"/>
    </location>
</feature>
<accession>A0ABQ6NCF6</accession>
<evidence type="ECO:0000256" key="3">
    <source>
        <dbReference type="ARBA" id="ARBA00023002"/>
    </source>
</evidence>
<evidence type="ECO:0000259" key="6">
    <source>
        <dbReference type="Pfam" id="PF00676"/>
    </source>
</evidence>
<evidence type="ECO:0000313" key="8">
    <source>
        <dbReference type="EMBL" id="GMI57437.1"/>
    </source>
</evidence>
<keyword evidence="3" id="KW-0560">Oxidoreductase</keyword>
<reference evidence="8 9" key="1">
    <citation type="journal article" date="2023" name="Commun. Biol.">
        <title>Genome analysis of Parmales, the sister group of diatoms, reveals the evolutionary specialization of diatoms from phago-mixotrophs to photoautotrophs.</title>
        <authorList>
            <person name="Ban H."/>
            <person name="Sato S."/>
            <person name="Yoshikawa S."/>
            <person name="Yamada K."/>
            <person name="Nakamura Y."/>
            <person name="Ichinomiya M."/>
            <person name="Sato N."/>
            <person name="Blanc-Mathieu R."/>
            <person name="Endo H."/>
            <person name="Kuwata A."/>
            <person name="Ogata H."/>
        </authorList>
    </citation>
    <scope>NUCLEOTIDE SEQUENCE [LARGE SCALE GENOMIC DNA]</scope>
</reference>
<evidence type="ECO:0000313" key="9">
    <source>
        <dbReference type="Proteomes" id="UP001165060"/>
    </source>
</evidence>
<evidence type="ECO:0000259" key="7">
    <source>
        <dbReference type="Pfam" id="PF02779"/>
    </source>
</evidence>